<dbReference type="Gene3D" id="2.30.110.10">
    <property type="entry name" value="Electron Transport, Fmn-binding Protein, Chain A"/>
    <property type="match status" value="1"/>
</dbReference>
<dbReference type="GO" id="GO:0016646">
    <property type="term" value="F:oxidoreductase activity, acting on the CH-NH group of donors, NAD or NADP as acceptor"/>
    <property type="evidence" value="ECO:0007669"/>
    <property type="project" value="UniProtKB-ARBA"/>
</dbReference>
<dbReference type="Proteomes" id="UP000074108">
    <property type="component" value="Unassembled WGS sequence"/>
</dbReference>
<dbReference type="PANTHER" id="PTHR43567">
    <property type="entry name" value="FLAVOREDOXIN-RELATED-RELATED"/>
    <property type="match status" value="1"/>
</dbReference>
<dbReference type="Pfam" id="PF01613">
    <property type="entry name" value="Flavin_Reduct"/>
    <property type="match status" value="1"/>
</dbReference>
<evidence type="ECO:0000256" key="1">
    <source>
        <dbReference type="ARBA" id="ARBA00001917"/>
    </source>
</evidence>
<evidence type="ECO:0000259" key="4">
    <source>
        <dbReference type="SMART" id="SM00903"/>
    </source>
</evidence>
<dbReference type="PANTHER" id="PTHR43567:SF1">
    <property type="entry name" value="FLAVOREDOXIN"/>
    <property type="match status" value="1"/>
</dbReference>
<dbReference type="STRING" id="1150625.Q75_01350"/>
<dbReference type="InterPro" id="IPR052174">
    <property type="entry name" value="Flavoredoxin"/>
</dbReference>
<gene>
    <name evidence="5" type="ORF">Q75_01350</name>
</gene>
<protein>
    <submittedName>
        <fullName evidence="5">Flavin oxidoreductase</fullName>
    </submittedName>
</protein>
<dbReference type="EMBL" id="LDYG01000003">
    <property type="protein sequence ID" value="KUP09112.1"/>
    <property type="molecule type" value="Genomic_DNA"/>
</dbReference>
<evidence type="ECO:0000313" key="5">
    <source>
        <dbReference type="EMBL" id="KUP09112.1"/>
    </source>
</evidence>
<comment type="similarity">
    <text evidence="3">Belongs to the flavoredoxin family.</text>
</comment>
<dbReference type="SUPFAM" id="SSF50475">
    <property type="entry name" value="FMN-binding split barrel"/>
    <property type="match status" value="1"/>
</dbReference>
<feature type="domain" description="Flavin reductase like" evidence="4">
    <location>
        <begin position="10"/>
        <end position="153"/>
    </location>
</feature>
<dbReference type="RefSeq" id="WP_059350084.1">
    <property type="nucleotide sequence ID" value="NZ_LDYG01000003.1"/>
</dbReference>
<keyword evidence="6" id="KW-1185">Reference proteome</keyword>
<comment type="caution">
    <text evidence="5">The sequence shown here is derived from an EMBL/GenBank/DDBJ whole genome shotgun (WGS) entry which is preliminary data.</text>
</comment>
<dbReference type="SMART" id="SM00903">
    <property type="entry name" value="Flavin_Reduct"/>
    <property type="match status" value="1"/>
</dbReference>
<proteinExistence type="inferred from homology"/>
<organism evidence="5 6">
    <name type="scientific">Bacillus coahuilensis p1.1.43</name>
    <dbReference type="NCBI Taxonomy" id="1150625"/>
    <lineage>
        <taxon>Bacteria</taxon>
        <taxon>Bacillati</taxon>
        <taxon>Bacillota</taxon>
        <taxon>Bacilli</taxon>
        <taxon>Bacillales</taxon>
        <taxon>Bacillaceae</taxon>
        <taxon>Bacillus</taxon>
    </lineage>
</organism>
<accession>A0A147KC34</accession>
<sequence length="185" mass="21103">MLKSTKNFKMHSYPGMVALITVNSGTEKNIMAAGWHSFISMDPPMYGVAIGKGRYTYSLVQQANHFGVNFVPYEFAEFIQESGTWTGEETDKFKDSGMEWFLGEKLGVPIVKEAYLAYELVVQDCRAYGDHDWFVGEIVQTYQDDELFGTDGLPDFNKLTIPLYLGRSTYLKINDKTEKNQFIIK</sequence>
<dbReference type="InterPro" id="IPR012349">
    <property type="entry name" value="Split_barrel_FMN-bd"/>
</dbReference>
<dbReference type="GO" id="GO:0010181">
    <property type="term" value="F:FMN binding"/>
    <property type="evidence" value="ECO:0007669"/>
    <property type="project" value="InterPro"/>
</dbReference>
<dbReference type="AlphaFoldDB" id="A0A147KC34"/>
<dbReference type="OrthoDB" id="9794638at2"/>
<dbReference type="InterPro" id="IPR002563">
    <property type="entry name" value="Flavin_Rdtase-like_dom"/>
</dbReference>
<evidence type="ECO:0000256" key="2">
    <source>
        <dbReference type="ARBA" id="ARBA00022630"/>
    </source>
</evidence>
<evidence type="ECO:0000313" key="6">
    <source>
        <dbReference type="Proteomes" id="UP000074108"/>
    </source>
</evidence>
<keyword evidence="2" id="KW-0285">Flavoprotein</keyword>
<evidence type="ECO:0000256" key="3">
    <source>
        <dbReference type="ARBA" id="ARBA00038054"/>
    </source>
</evidence>
<dbReference type="PATRIC" id="fig|1150625.3.peg.283"/>
<comment type="cofactor">
    <cofactor evidence="1">
        <name>FMN</name>
        <dbReference type="ChEBI" id="CHEBI:58210"/>
    </cofactor>
</comment>
<name>A0A147KC34_9BACI</name>
<reference evidence="5 6" key="1">
    <citation type="journal article" date="2016" name="Front. Microbiol.">
        <title>Microevolution Analysis of Bacillus coahuilensis Unveils Differences in Phosphorus Acquisition Strategies and Their Regulation.</title>
        <authorList>
            <person name="Gomez-Lunar Z."/>
            <person name="Hernandez-Gonzalez I."/>
            <person name="Rodriguez-Torres M.D."/>
            <person name="Souza V."/>
            <person name="Olmedo-Alvarez G."/>
        </authorList>
    </citation>
    <scope>NUCLEOTIDE SEQUENCE [LARGE SCALE GENOMIC DNA]</scope>
    <source>
        <strain evidence="6">p1.1.43</strain>
    </source>
</reference>